<dbReference type="InterPro" id="IPR027417">
    <property type="entry name" value="P-loop_NTPase"/>
</dbReference>
<sequence>MIDADSVSLSVGSTPLLSEVSMRVAAGELVAVVGPNGAGKSSLLSVLAGDVAPSSGSVTLDGLPLRSLRPARLARMRAVLPQRVTVAFPFTVAEVVAMGLYGSRLTAPEEEEVVSGAMAATDVAHLAGRAYPTLSGGEQARVSLARVLAQRAPVLLLDEPTAALDIRHQEQVMGVARDRSLAEDAVAVVLHDLNLAAAYADRVVVMRSGVVVADGAPAEVLASDMLSEVYGCAVDVHHGDGGLMVAPRRAR</sequence>
<dbReference type="PROSITE" id="PS00211">
    <property type="entry name" value="ABC_TRANSPORTER_1"/>
    <property type="match status" value="1"/>
</dbReference>
<dbReference type="GO" id="GO:0005524">
    <property type="term" value="F:ATP binding"/>
    <property type="evidence" value="ECO:0007669"/>
    <property type="project" value="UniProtKB-KW"/>
</dbReference>
<evidence type="ECO:0000313" key="7">
    <source>
        <dbReference type="Proteomes" id="UP001143474"/>
    </source>
</evidence>
<dbReference type="PROSITE" id="PS50893">
    <property type="entry name" value="ABC_TRANSPORTER_2"/>
    <property type="match status" value="1"/>
</dbReference>
<evidence type="ECO:0000256" key="2">
    <source>
        <dbReference type="ARBA" id="ARBA00022741"/>
    </source>
</evidence>
<evidence type="ECO:0000256" key="1">
    <source>
        <dbReference type="ARBA" id="ARBA00022448"/>
    </source>
</evidence>
<keyword evidence="2" id="KW-0547">Nucleotide-binding</keyword>
<evidence type="ECO:0000256" key="4">
    <source>
        <dbReference type="ARBA" id="ARBA00022967"/>
    </source>
</evidence>
<organism evidence="6 7">
    <name type="scientific">Streptosporangium carneum</name>
    <dbReference type="NCBI Taxonomy" id="47481"/>
    <lineage>
        <taxon>Bacteria</taxon>
        <taxon>Bacillati</taxon>
        <taxon>Actinomycetota</taxon>
        <taxon>Actinomycetes</taxon>
        <taxon>Streptosporangiales</taxon>
        <taxon>Streptosporangiaceae</taxon>
        <taxon>Streptosporangium</taxon>
    </lineage>
</organism>
<dbReference type="SUPFAM" id="SSF52540">
    <property type="entry name" value="P-loop containing nucleoside triphosphate hydrolases"/>
    <property type="match status" value="1"/>
</dbReference>
<dbReference type="PANTHER" id="PTHR42794:SF1">
    <property type="entry name" value="HEMIN IMPORT ATP-BINDING PROTEIN HMUV"/>
    <property type="match status" value="1"/>
</dbReference>
<keyword evidence="1" id="KW-0813">Transport</keyword>
<accession>A0A9W6HZL7</accession>
<evidence type="ECO:0000259" key="5">
    <source>
        <dbReference type="PROSITE" id="PS50893"/>
    </source>
</evidence>
<dbReference type="NCBIfam" id="NF010068">
    <property type="entry name" value="PRK13548.1"/>
    <property type="match status" value="1"/>
</dbReference>
<gene>
    <name evidence="6" type="primary">hmuV</name>
    <name evidence="6" type="ORF">GCM10017600_16750</name>
</gene>
<evidence type="ECO:0000313" key="6">
    <source>
        <dbReference type="EMBL" id="GLK08270.1"/>
    </source>
</evidence>
<evidence type="ECO:0000256" key="3">
    <source>
        <dbReference type="ARBA" id="ARBA00022840"/>
    </source>
</evidence>
<dbReference type="RefSeq" id="WP_271216775.1">
    <property type="nucleotide sequence ID" value="NZ_BAAAVD010000044.1"/>
</dbReference>
<comment type="caution">
    <text evidence="6">The sequence shown here is derived from an EMBL/GenBank/DDBJ whole genome shotgun (WGS) entry which is preliminary data.</text>
</comment>
<dbReference type="InterPro" id="IPR017871">
    <property type="entry name" value="ABC_transporter-like_CS"/>
</dbReference>
<reference evidence="6" key="2">
    <citation type="submission" date="2023-01" db="EMBL/GenBank/DDBJ databases">
        <authorList>
            <person name="Sun Q."/>
            <person name="Evtushenko L."/>
        </authorList>
    </citation>
    <scope>NUCLEOTIDE SEQUENCE</scope>
    <source>
        <strain evidence="6">VKM Ac-2007</strain>
    </source>
</reference>
<keyword evidence="4" id="KW-1278">Translocase</keyword>
<dbReference type="Proteomes" id="UP001143474">
    <property type="component" value="Unassembled WGS sequence"/>
</dbReference>
<feature type="domain" description="ABC transporter" evidence="5">
    <location>
        <begin position="2"/>
        <end position="233"/>
    </location>
</feature>
<dbReference type="AlphaFoldDB" id="A0A9W6HZL7"/>
<dbReference type="Pfam" id="PF00005">
    <property type="entry name" value="ABC_tran"/>
    <property type="match status" value="1"/>
</dbReference>
<protein>
    <submittedName>
        <fullName evidence="6">Hemin import ATP-binding protein HmuV</fullName>
    </submittedName>
</protein>
<dbReference type="EMBL" id="BSEV01000002">
    <property type="protein sequence ID" value="GLK08270.1"/>
    <property type="molecule type" value="Genomic_DNA"/>
</dbReference>
<keyword evidence="7" id="KW-1185">Reference proteome</keyword>
<keyword evidence="3 6" id="KW-0067">ATP-binding</keyword>
<name>A0A9W6HZL7_9ACTN</name>
<proteinExistence type="predicted"/>
<dbReference type="InterPro" id="IPR003593">
    <property type="entry name" value="AAA+_ATPase"/>
</dbReference>
<dbReference type="FunFam" id="3.40.50.300:FF:000134">
    <property type="entry name" value="Iron-enterobactin ABC transporter ATP-binding protein"/>
    <property type="match status" value="1"/>
</dbReference>
<dbReference type="Gene3D" id="3.40.50.300">
    <property type="entry name" value="P-loop containing nucleotide triphosphate hydrolases"/>
    <property type="match status" value="1"/>
</dbReference>
<dbReference type="PANTHER" id="PTHR42794">
    <property type="entry name" value="HEMIN IMPORT ATP-BINDING PROTEIN HMUV"/>
    <property type="match status" value="1"/>
</dbReference>
<reference evidence="6" key="1">
    <citation type="journal article" date="2014" name="Int. J. Syst. Evol. Microbiol.">
        <title>Complete genome sequence of Corynebacterium casei LMG S-19264T (=DSM 44701T), isolated from a smear-ripened cheese.</title>
        <authorList>
            <consortium name="US DOE Joint Genome Institute (JGI-PGF)"/>
            <person name="Walter F."/>
            <person name="Albersmeier A."/>
            <person name="Kalinowski J."/>
            <person name="Ruckert C."/>
        </authorList>
    </citation>
    <scope>NUCLEOTIDE SEQUENCE</scope>
    <source>
        <strain evidence="6">VKM Ac-2007</strain>
    </source>
</reference>
<dbReference type="GO" id="GO:0016887">
    <property type="term" value="F:ATP hydrolysis activity"/>
    <property type="evidence" value="ECO:0007669"/>
    <property type="project" value="InterPro"/>
</dbReference>
<dbReference type="InterPro" id="IPR003439">
    <property type="entry name" value="ABC_transporter-like_ATP-bd"/>
</dbReference>
<dbReference type="SMART" id="SM00382">
    <property type="entry name" value="AAA"/>
    <property type="match status" value="1"/>
</dbReference>
<dbReference type="CDD" id="cd03214">
    <property type="entry name" value="ABC_Iron-Siderophores_B12_Hemin"/>
    <property type="match status" value="1"/>
</dbReference>